<keyword evidence="1" id="KW-0472">Membrane</keyword>
<keyword evidence="1" id="KW-0812">Transmembrane</keyword>
<gene>
    <name evidence="2" type="ORF">LG52_288</name>
</gene>
<evidence type="ECO:0000313" key="3">
    <source>
        <dbReference type="Proteomes" id="UP000032522"/>
    </source>
</evidence>
<dbReference type="PATRIC" id="fig|1462.6.peg.400"/>
<name>A0A0D8BNQ3_GEOKU</name>
<dbReference type="RefSeq" id="WP_158512145.1">
    <property type="nucleotide sequence ID" value="NZ_JYBP01000003.1"/>
</dbReference>
<dbReference type="Proteomes" id="UP000032522">
    <property type="component" value="Unassembled WGS sequence"/>
</dbReference>
<keyword evidence="1" id="KW-1133">Transmembrane helix</keyword>
<comment type="caution">
    <text evidence="2">The sequence shown here is derived from an EMBL/GenBank/DDBJ whole genome shotgun (WGS) entry which is preliminary data.</text>
</comment>
<sequence>MKWSWPLFIVITMPFLLLIAIAFVLKEFQSPLWMKIADIVLVLAYGIVYSRLLRKLR</sequence>
<evidence type="ECO:0000313" key="2">
    <source>
        <dbReference type="EMBL" id="KJE25731.1"/>
    </source>
</evidence>
<reference evidence="2 3" key="1">
    <citation type="submission" date="2015-01" db="EMBL/GenBank/DDBJ databases">
        <authorList>
            <person name="Filippidou S."/>
            <person name="Jeanneret N."/>
            <person name="Russel-Delif L."/>
            <person name="Junier T."/>
            <person name="Wunderlin T."/>
            <person name="Molina V."/>
            <person name="Johnson S.L."/>
            <person name="Davenport K.W."/>
            <person name="Chain P.S."/>
            <person name="Dorador C."/>
            <person name="Junier P."/>
        </authorList>
    </citation>
    <scope>NUCLEOTIDE SEQUENCE [LARGE SCALE GENOMIC DNA]</scope>
    <source>
        <strain evidence="2 3">Et7/4</strain>
    </source>
</reference>
<dbReference type="EMBL" id="JYBP01000003">
    <property type="protein sequence ID" value="KJE25731.1"/>
    <property type="molecule type" value="Genomic_DNA"/>
</dbReference>
<protein>
    <submittedName>
        <fullName evidence="2">Putative membrane protein</fullName>
    </submittedName>
</protein>
<organism evidence="2 3">
    <name type="scientific">Geobacillus kaustophilus</name>
    <dbReference type="NCBI Taxonomy" id="1462"/>
    <lineage>
        <taxon>Bacteria</taxon>
        <taxon>Bacillati</taxon>
        <taxon>Bacillota</taxon>
        <taxon>Bacilli</taxon>
        <taxon>Bacillales</taxon>
        <taxon>Anoxybacillaceae</taxon>
        <taxon>Geobacillus</taxon>
        <taxon>Geobacillus thermoleovorans group</taxon>
    </lineage>
</organism>
<proteinExistence type="predicted"/>
<evidence type="ECO:0000256" key="1">
    <source>
        <dbReference type="SAM" id="Phobius"/>
    </source>
</evidence>
<accession>A0A0D8BNQ3</accession>
<feature type="transmembrane region" description="Helical" evidence="1">
    <location>
        <begin position="32"/>
        <end position="52"/>
    </location>
</feature>
<dbReference type="AlphaFoldDB" id="A0A0D8BNQ3"/>